<protein>
    <submittedName>
        <fullName evidence="2">Alpha-mannosidase</fullName>
    </submittedName>
</protein>
<dbReference type="InterPro" id="IPR027291">
    <property type="entry name" value="Glyco_hydro_38_N_sf"/>
</dbReference>
<evidence type="ECO:0000313" key="3">
    <source>
        <dbReference type="Proteomes" id="UP000762676"/>
    </source>
</evidence>
<evidence type="ECO:0000259" key="1">
    <source>
        <dbReference type="Pfam" id="PF01074"/>
    </source>
</evidence>
<evidence type="ECO:0000313" key="2">
    <source>
        <dbReference type="EMBL" id="GFR83296.1"/>
    </source>
</evidence>
<dbReference type="GO" id="GO:0000139">
    <property type="term" value="C:Golgi membrane"/>
    <property type="evidence" value="ECO:0007669"/>
    <property type="project" value="TreeGrafter"/>
</dbReference>
<dbReference type="Pfam" id="PF01074">
    <property type="entry name" value="Glyco_hydro_38N"/>
    <property type="match status" value="1"/>
</dbReference>
<dbReference type="PANTHER" id="PTHR11607:SF3">
    <property type="entry name" value="LYSOSOMAL ALPHA-MANNOSIDASE"/>
    <property type="match status" value="1"/>
</dbReference>
<dbReference type="GO" id="GO:0004559">
    <property type="term" value="F:alpha-mannosidase activity"/>
    <property type="evidence" value="ECO:0007669"/>
    <property type="project" value="InterPro"/>
</dbReference>
<keyword evidence="3" id="KW-1185">Reference proteome</keyword>
<dbReference type="Proteomes" id="UP000762676">
    <property type="component" value="Unassembled WGS sequence"/>
</dbReference>
<dbReference type="InterPro" id="IPR011330">
    <property type="entry name" value="Glyco_hydro/deAcase_b/a-brl"/>
</dbReference>
<dbReference type="InterPro" id="IPR000602">
    <property type="entry name" value="Glyco_hydro_38_N"/>
</dbReference>
<dbReference type="EMBL" id="BMAT01008373">
    <property type="protein sequence ID" value="GFR83296.1"/>
    <property type="molecule type" value="Genomic_DNA"/>
</dbReference>
<accession>A0AAV4GDT4</accession>
<sequence length="214" mass="25164">MWPHISVKYPQYVYTTSGWIQVIDVPNYNPKRLQVFIVPHSHQDPGWIETFEGYYQSYTKKTLNNIVSFLSKNPTWKFIWSEIIFLEKWFREPSSQTVEFKRLVANGQLEIVTGGWVMADEAVTHFSAMLDQLVEGHLWLRQNLGITPNVSWSVDPFGHSPTMTYLLKEAGMDKMVIQRVHFGIKRHLAQRQQLEFLWRQTWGGYAGTNVWKQN</sequence>
<proteinExistence type="predicted"/>
<dbReference type="PANTHER" id="PTHR11607">
    <property type="entry name" value="ALPHA-MANNOSIDASE"/>
    <property type="match status" value="1"/>
</dbReference>
<dbReference type="GO" id="GO:0006491">
    <property type="term" value="P:N-glycan processing"/>
    <property type="evidence" value="ECO:0007669"/>
    <property type="project" value="TreeGrafter"/>
</dbReference>
<dbReference type="Gene3D" id="3.20.110.10">
    <property type="entry name" value="Glycoside hydrolase 38, N terminal domain"/>
    <property type="match status" value="1"/>
</dbReference>
<dbReference type="GO" id="GO:0006013">
    <property type="term" value="P:mannose metabolic process"/>
    <property type="evidence" value="ECO:0007669"/>
    <property type="project" value="InterPro"/>
</dbReference>
<reference evidence="2 3" key="1">
    <citation type="journal article" date="2021" name="Elife">
        <title>Chloroplast acquisition without the gene transfer in kleptoplastic sea slugs, Plakobranchus ocellatus.</title>
        <authorList>
            <person name="Maeda T."/>
            <person name="Takahashi S."/>
            <person name="Yoshida T."/>
            <person name="Shimamura S."/>
            <person name="Takaki Y."/>
            <person name="Nagai Y."/>
            <person name="Toyoda A."/>
            <person name="Suzuki Y."/>
            <person name="Arimoto A."/>
            <person name="Ishii H."/>
            <person name="Satoh N."/>
            <person name="Nishiyama T."/>
            <person name="Hasebe M."/>
            <person name="Maruyama T."/>
            <person name="Minagawa J."/>
            <person name="Obokata J."/>
            <person name="Shigenobu S."/>
        </authorList>
    </citation>
    <scope>NUCLEOTIDE SEQUENCE [LARGE SCALE GENOMIC DNA]</scope>
</reference>
<dbReference type="InterPro" id="IPR050843">
    <property type="entry name" value="Glycosyl_Hydrlase_38"/>
</dbReference>
<feature type="domain" description="Glycoside hydrolase family 38 N-terminal" evidence="1">
    <location>
        <begin position="34"/>
        <end position="203"/>
    </location>
</feature>
<dbReference type="AlphaFoldDB" id="A0AAV4GDT4"/>
<name>A0AAV4GDT4_9GAST</name>
<organism evidence="2 3">
    <name type="scientific">Elysia marginata</name>
    <dbReference type="NCBI Taxonomy" id="1093978"/>
    <lineage>
        <taxon>Eukaryota</taxon>
        <taxon>Metazoa</taxon>
        <taxon>Spiralia</taxon>
        <taxon>Lophotrochozoa</taxon>
        <taxon>Mollusca</taxon>
        <taxon>Gastropoda</taxon>
        <taxon>Heterobranchia</taxon>
        <taxon>Euthyneura</taxon>
        <taxon>Panpulmonata</taxon>
        <taxon>Sacoglossa</taxon>
        <taxon>Placobranchoidea</taxon>
        <taxon>Plakobranchidae</taxon>
        <taxon>Elysia</taxon>
    </lineage>
</organism>
<comment type="caution">
    <text evidence="2">The sequence shown here is derived from an EMBL/GenBank/DDBJ whole genome shotgun (WGS) entry which is preliminary data.</text>
</comment>
<dbReference type="SUPFAM" id="SSF88713">
    <property type="entry name" value="Glycoside hydrolase/deacetylase"/>
    <property type="match status" value="1"/>
</dbReference>
<gene>
    <name evidence="2" type="ORF">ElyMa_004120200</name>
</gene>